<keyword evidence="1" id="KW-0227">DNA damage</keyword>
<dbReference type="SUPFAM" id="SSF56672">
    <property type="entry name" value="DNA/RNA polymerases"/>
    <property type="match status" value="1"/>
</dbReference>
<feature type="region of interest" description="Disordered" evidence="2">
    <location>
        <begin position="437"/>
        <end position="468"/>
    </location>
</feature>
<name>A0ABY6A3H9_9BURK</name>
<feature type="region of interest" description="Disordered" evidence="2">
    <location>
        <begin position="14"/>
        <end position="35"/>
    </location>
</feature>
<sequence length="510" mass="55772">MTAIWAALLPQLPHPAASARPSPACSTEATPAAPATPTAQMQGLALWAQQFTPRLACVPSDSVFGDALVLELSASERLFGGRQQLARRLLRESRQLGVQAISWAPTSLAAIALARCGIRHGMGQPLPQMLAPLPLQAIDAVARHAELLSQLGCQSLGAVHALPRGALARRMDTDILKALDQAHGLLPDRYPWIQLPARFDARLELPMRIDQADALMHGARQLLLQLCGWLAAQRAGVRSFRLCWCHDAMRSRHVGDGGELTIHTASTTRDLQHLCRLLQEHLAHVQLQAPVGELRLHADAPEALQERSASLLPDKTADGESLEQVLERITARLGEDQVQRPLLRPDHRPEWQVQWLPAQPAGKAKAAPPAAQPHSRLHAPLHVPPLAQPSFLLPTPLQLLQDSQSRPLYHGPLQLLLGPQRIEGGWWHRSPGFLPAADSDGDTHIDEAAPGSDHSDHRKDPPQPAPITQTAHTALRDYWVAHSPHAGLLWIFHTRLSANSGAWFLHGRFA</sequence>
<evidence type="ECO:0000256" key="1">
    <source>
        <dbReference type="ARBA" id="ARBA00022763"/>
    </source>
</evidence>
<proteinExistence type="predicted"/>
<feature type="compositionally biased region" description="Basic and acidic residues" evidence="2">
    <location>
        <begin position="441"/>
        <end position="461"/>
    </location>
</feature>
<protein>
    <submittedName>
        <fullName evidence="3">DNA polymerase Y family protein</fullName>
    </submittedName>
</protein>
<evidence type="ECO:0000313" key="3">
    <source>
        <dbReference type="EMBL" id="UXC20238.1"/>
    </source>
</evidence>
<gene>
    <name evidence="3" type="ORF">N4T19_09070</name>
</gene>
<dbReference type="RefSeq" id="WP_232539401.1">
    <property type="nucleotide sequence ID" value="NZ_CP104377.1"/>
</dbReference>
<keyword evidence="4" id="KW-1185">Reference proteome</keyword>
<evidence type="ECO:0000256" key="2">
    <source>
        <dbReference type="SAM" id="MobiDB-lite"/>
    </source>
</evidence>
<dbReference type="CDD" id="cd03468">
    <property type="entry name" value="PolY_like"/>
    <property type="match status" value="1"/>
</dbReference>
<evidence type="ECO:0000313" key="4">
    <source>
        <dbReference type="Proteomes" id="UP001058290"/>
    </source>
</evidence>
<accession>A0ABY6A3H9</accession>
<dbReference type="EMBL" id="CP104377">
    <property type="protein sequence ID" value="UXC20238.1"/>
    <property type="molecule type" value="Genomic_DNA"/>
</dbReference>
<reference evidence="3" key="1">
    <citation type="submission" date="2022-09" db="EMBL/GenBank/DDBJ databases">
        <title>Bacterial diversity in gut of crayfish and pufferfish.</title>
        <authorList>
            <person name="Huang Y."/>
        </authorList>
    </citation>
    <scope>NUCLEOTIDE SEQUENCE</scope>
    <source>
        <strain evidence="3">PR12</strain>
    </source>
</reference>
<dbReference type="InterPro" id="IPR043502">
    <property type="entry name" value="DNA/RNA_pol_sf"/>
</dbReference>
<organism evidence="3 4">
    <name type="scientific">Comamonas squillarum</name>
    <dbReference type="NCBI Taxonomy" id="2977320"/>
    <lineage>
        <taxon>Bacteria</taxon>
        <taxon>Pseudomonadati</taxon>
        <taxon>Pseudomonadota</taxon>
        <taxon>Betaproteobacteria</taxon>
        <taxon>Burkholderiales</taxon>
        <taxon>Comamonadaceae</taxon>
        <taxon>Comamonas</taxon>
    </lineage>
</organism>
<dbReference type="Proteomes" id="UP001058290">
    <property type="component" value="Chromosome"/>
</dbReference>
<dbReference type="PANTHER" id="PTHR35369">
    <property type="entry name" value="BLR3025 PROTEIN-RELATED"/>
    <property type="match status" value="1"/>
</dbReference>
<dbReference type="PANTHER" id="PTHR35369:SF2">
    <property type="entry name" value="BLR3025 PROTEIN"/>
    <property type="match status" value="1"/>
</dbReference>
<dbReference type="InterPro" id="IPR050356">
    <property type="entry name" value="SulA_CellDiv_inhibitor"/>
</dbReference>